<evidence type="ECO:0000256" key="1">
    <source>
        <dbReference type="SAM" id="Phobius"/>
    </source>
</evidence>
<evidence type="ECO:0000313" key="3">
    <source>
        <dbReference type="Proteomes" id="UP000245399"/>
    </source>
</evidence>
<proteinExistence type="predicted"/>
<keyword evidence="1" id="KW-1133">Transmembrane helix</keyword>
<feature type="transmembrane region" description="Helical" evidence="1">
    <location>
        <begin position="6"/>
        <end position="27"/>
    </location>
</feature>
<organism evidence="2 3">
    <name type="scientific">Serratia marcescens</name>
    <dbReference type="NCBI Taxonomy" id="615"/>
    <lineage>
        <taxon>Bacteria</taxon>
        <taxon>Pseudomonadati</taxon>
        <taxon>Pseudomonadota</taxon>
        <taxon>Gammaproteobacteria</taxon>
        <taxon>Enterobacterales</taxon>
        <taxon>Yersiniaceae</taxon>
        <taxon>Serratia</taxon>
    </lineage>
</organism>
<gene>
    <name evidence="2" type="ORF">DKC05_19730</name>
</gene>
<dbReference type="AlphaFoldDB" id="A0AB33G763"/>
<dbReference type="RefSeq" id="WP_154235533.1">
    <property type="nucleotide sequence ID" value="NZ_CP011642.1"/>
</dbReference>
<sequence>MAASLLELVIPASVSVVVACGTVIWTVRSNRKLENEKLLKQKKEELFSFYLDSLSIIYDLKQASYNETKLIYLARNVKEKLKSNLLKIKIISNLYFPELEWIELQDASTHAHRLIEDICEGREPEEKIYNEAMRYMNKLHNKILSL</sequence>
<keyword evidence="1" id="KW-0812">Transmembrane</keyword>
<reference evidence="2 3" key="1">
    <citation type="submission" date="2018-05" db="EMBL/GenBank/DDBJ databases">
        <title>Klebsiella quasipneumonaiae provides a window into carbapenemase gene transfer, plasmid rearrangements and nosocomial acquisition from the hospital environment.</title>
        <authorList>
            <person name="Mathers A.J."/>
            <person name="Vegesana K."/>
            <person name="Stoesser N."/>
            <person name="Crook D."/>
            <person name="Vaughan A."/>
            <person name="Barry K."/>
            <person name="Parikh H."/>
            <person name="Sebra R."/>
            <person name="Kotay S."/>
            <person name="Walker A.S."/>
            <person name="Sheppard A.E."/>
        </authorList>
    </citation>
    <scope>NUCLEOTIDE SEQUENCE [LARGE SCALE GENOMIC DNA]</scope>
    <source>
        <strain evidence="2 3">CAV1761</strain>
    </source>
</reference>
<dbReference type="Proteomes" id="UP000245399">
    <property type="component" value="Chromosome"/>
</dbReference>
<keyword evidence="1" id="KW-0472">Membrane</keyword>
<evidence type="ECO:0008006" key="4">
    <source>
        <dbReference type="Google" id="ProtNLM"/>
    </source>
</evidence>
<evidence type="ECO:0000313" key="2">
    <source>
        <dbReference type="EMBL" id="AWL69722.1"/>
    </source>
</evidence>
<accession>A0AB33G763</accession>
<protein>
    <recommendedName>
        <fullName evidence="4">DUF4760 domain-containing protein</fullName>
    </recommendedName>
</protein>
<name>A0AB33G763_SERMA</name>
<dbReference type="EMBL" id="CP029449">
    <property type="protein sequence ID" value="AWL69722.1"/>
    <property type="molecule type" value="Genomic_DNA"/>
</dbReference>